<proteinExistence type="predicted"/>
<organism evidence="1 2">
    <name type="scientific">Caligus rogercresseyi</name>
    <name type="common">Sea louse</name>
    <dbReference type="NCBI Taxonomy" id="217165"/>
    <lineage>
        <taxon>Eukaryota</taxon>
        <taxon>Metazoa</taxon>
        <taxon>Ecdysozoa</taxon>
        <taxon>Arthropoda</taxon>
        <taxon>Crustacea</taxon>
        <taxon>Multicrustacea</taxon>
        <taxon>Hexanauplia</taxon>
        <taxon>Copepoda</taxon>
        <taxon>Siphonostomatoida</taxon>
        <taxon>Caligidae</taxon>
        <taxon>Caligus</taxon>
    </lineage>
</organism>
<dbReference type="AlphaFoldDB" id="A0A7T8GVT9"/>
<feature type="non-terminal residue" evidence="1">
    <location>
        <position position="153"/>
    </location>
</feature>
<evidence type="ECO:0000313" key="2">
    <source>
        <dbReference type="Proteomes" id="UP000595437"/>
    </source>
</evidence>
<reference evidence="2" key="1">
    <citation type="submission" date="2021-01" db="EMBL/GenBank/DDBJ databases">
        <title>Caligus Genome Assembly.</title>
        <authorList>
            <person name="Gallardo-Escarate C."/>
        </authorList>
    </citation>
    <scope>NUCLEOTIDE SEQUENCE [LARGE SCALE GENOMIC DNA]</scope>
</reference>
<keyword evidence="2" id="KW-1185">Reference proteome</keyword>
<evidence type="ECO:0000313" key="1">
    <source>
        <dbReference type="EMBL" id="QQP38491.1"/>
    </source>
</evidence>
<feature type="non-terminal residue" evidence="1">
    <location>
        <position position="1"/>
    </location>
</feature>
<evidence type="ECO:0008006" key="3">
    <source>
        <dbReference type="Google" id="ProtNLM"/>
    </source>
</evidence>
<name>A0A7T8GVT9_CALRO</name>
<accession>A0A7T8GVT9</accession>
<sequence length="153" mass="16461">MPACLGIHDEDNSGYADDTCIWAVANDLTTIGRLLTERAEAFYRFATGNGLKMNASKTQLLIGGSAKASEVKTFTIPIDRLDVRPSRTIELLGVTFVAAFSTSPHEANVVQSAKQCAALISRLSFHLPRGVYLQQLAKGLMLGRVSYAAAVTN</sequence>
<protein>
    <recommendedName>
        <fullName evidence="3">Reverse transcriptase domain-containing protein</fullName>
    </recommendedName>
</protein>
<dbReference type="OrthoDB" id="7763192at2759"/>
<gene>
    <name evidence="1" type="ORF">FKW44_019071</name>
</gene>
<dbReference type="EMBL" id="CP045902">
    <property type="protein sequence ID" value="QQP38491.1"/>
    <property type="molecule type" value="Genomic_DNA"/>
</dbReference>
<dbReference type="Proteomes" id="UP000595437">
    <property type="component" value="Chromosome 13"/>
</dbReference>